<dbReference type="Pfam" id="PF01497">
    <property type="entry name" value="Peripla_BP_2"/>
    <property type="match status" value="1"/>
</dbReference>
<gene>
    <name evidence="2" type="ORF">C7B45_10375</name>
</gene>
<dbReference type="PANTHER" id="PTHR42860:SF2">
    <property type="entry name" value="BLL4160 PROTEIN"/>
    <property type="match status" value="1"/>
</dbReference>
<protein>
    <submittedName>
        <fullName evidence="2">Cobalamin-binding protein</fullName>
    </submittedName>
</protein>
<organism evidence="2 3">
    <name type="scientific">Sulfobacillus acidophilus</name>
    <dbReference type="NCBI Taxonomy" id="53633"/>
    <lineage>
        <taxon>Bacteria</taxon>
        <taxon>Bacillati</taxon>
        <taxon>Bacillota</taxon>
        <taxon>Clostridia</taxon>
        <taxon>Eubacteriales</taxon>
        <taxon>Clostridiales Family XVII. Incertae Sedis</taxon>
        <taxon>Sulfobacillus</taxon>
    </lineage>
</organism>
<dbReference type="PANTHER" id="PTHR42860">
    <property type="entry name" value="VITAMIN B12-BINDING PROTEIN"/>
    <property type="match status" value="1"/>
</dbReference>
<dbReference type="SUPFAM" id="SSF53807">
    <property type="entry name" value="Helical backbone' metal receptor"/>
    <property type="match status" value="1"/>
</dbReference>
<evidence type="ECO:0000313" key="2">
    <source>
        <dbReference type="EMBL" id="PSR21517.1"/>
    </source>
</evidence>
<dbReference type="InterPro" id="IPR002491">
    <property type="entry name" value="ABC_transptr_periplasmic_BD"/>
</dbReference>
<dbReference type="AlphaFoldDB" id="A0A2T2WH02"/>
<feature type="domain" description="Fe/B12 periplasmic-binding" evidence="1">
    <location>
        <begin position="10"/>
        <end position="263"/>
    </location>
</feature>
<dbReference type="EMBL" id="PXYV01000032">
    <property type="protein sequence ID" value="PSR21517.1"/>
    <property type="molecule type" value="Genomic_DNA"/>
</dbReference>
<evidence type="ECO:0000259" key="1">
    <source>
        <dbReference type="PROSITE" id="PS50983"/>
    </source>
</evidence>
<dbReference type="PROSITE" id="PS50983">
    <property type="entry name" value="FE_B12_PBP"/>
    <property type="match status" value="1"/>
</dbReference>
<name>A0A2T2WH02_9FIRM</name>
<dbReference type="InterPro" id="IPR051030">
    <property type="entry name" value="Vitamin_B12-ABC_binding"/>
</dbReference>
<sequence length="263" mass="29133">MSTMDRYPERIVCLAAEIPGILAELGALDRVVGISAYTTYPQEALTIPKVSGFQHGSVARILAQKPDVVIVTSMVQQKLAAGLAERGASIVHLNPHRLEDLFNNVQLLGAIVGEAQRALALVNHLYAEIEAVRRVASESLRRRPRVYFEEWMDPLIAGVGWVSDLIEAAGGTDVFRERSLAGRQARDRTVTREEWIAAQPDIIVASWCGKPFQPEQMLARPQAHTVPAVQTGRVYEMDATILECGIRLVDRLHDLVRIIREAV</sequence>
<evidence type="ECO:0000313" key="3">
    <source>
        <dbReference type="Proteomes" id="UP000241848"/>
    </source>
</evidence>
<proteinExistence type="predicted"/>
<reference evidence="2 3" key="1">
    <citation type="journal article" date="2014" name="BMC Genomics">
        <title>Comparison of environmental and isolate Sulfobacillus genomes reveals diverse carbon, sulfur, nitrogen, and hydrogen metabolisms.</title>
        <authorList>
            <person name="Justice N.B."/>
            <person name="Norman A."/>
            <person name="Brown C.T."/>
            <person name="Singh A."/>
            <person name="Thomas B.C."/>
            <person name="Banfield J.F."/>
        </authorList>
    </citation>
    <scope>NUCLEOTIDE SEQUENCE [LARGE SCALE GENOMIC DNA]</scope>
    <source>
        <strain evidence="2">AMDSBA3</strain>
    </source>
</reference>
<accession>A0A2T2WH02</accession>
<dbReference type="Gene3D" id="3.40.50.1980">
    <property type="entry name" value="Nitrogenase molybdenum iron protein domain"/>
    <property type="match status" value="2"/>
</dbReference>
<dbReference type="Proteomes" id="UP000241848">
    <property type="component" value="Unassembled WGS sequence"/>
</dbReference>
<comment type="caution">
    <text evidence="2">The sequence shown here is derived from an EMBL/GenBank/DDBJ whole genome shotgun (WGS) entry which is preliminary data.</text>
</comment>